<evidence type="ECO:0000313" key="5">
    <source>
        <dbReference type="Proteomes" id="UP001384579"/>
    </source>
</evidence>
<name>A0ABU8YK28_9CYAN</name>
<gene>
    <name evidence="4" type="ORF">WMG39_07570</name>
</gene>
<feature type="compositionally biased region" description="Low complexity" evidence="1">
    <location>
        <begin position="31"/>
        <end position="48"/>
    </location>
</feature>
<proteinExistence type="predicted"/>
<dbReference type="Proteomes" id="UP001384579">
    <property type="component" value="Unassembled WGS sequence"/>
</dbReference>
<dbReference type="PANTHER" id="PTHR31528">
    <property type="entry name" value="4-AMINO-5-HYDROXYMETHYL-2-METHYLPYRIMIDINE PHOSPHATE SYNTHASE THI11-RELATED"/>
    <property type="match status" value="1"/>
</dbReference>
<evidence type="ECO:0000256" key="1">
    <source>
        <dbReference type="SAM" id="MobiDB-lite"/>
    </source>
</evidence>
<feature type="signal peptide" evidence="2">
    <location>
        <begin position="1"/>
        <end position="31"/>
    </location>
</feature>
<evidence type="ECO:0000259" key="3">
    <source>
        <dbReference type="Pfam" id="PF09084"/>
    </source>
</evidence>
<feature type="region of interest" description="Disordered" evidence="1">
    <location>
        <begin position="30"/>
        <end position="50"/>
    </location>
</feature>
<dbReference type="PROSITE" id="PS51257">
    <property type="entry name" value="PROKAR_LIPOPROTEIN"/>
    <property type="match status" value="1"/>
</dbReference>
<evidence type="ECO:0000313" key="4">
    <source>
        <dbReference type="EMBL" id="MEK0184715.1"/>
    </source>
</evidence>
<accession>A0ABU8YK28</accession>
<dbReference type="EMBL" id="JBBLXS010000069">
    <property type="protein sequence ID" value="MEK0184715.1"/>
    <property type="molecule type" value="Genomic_DNA"/>
</dbReference>
<organism evidence="4 5">
    <name type="scientific">Microcoleus anatoxicus PTRS2</name>
    <dbReference type="NCBI Taxonomy" id="2705321"/>
    <lineage>
        <taxon>Bacteria</taxon>
        <taxon>Bacillati</taxon>
        <taxon>Cyanobacteriota</taxon>
        <taxon>Cyanophyceae</taxon>
        <taxon>Oscillatoriophycideae</taxon>
        <taxon>Oscillatoriales</taxon>
        <taxon>Microcoleaceae</taxon>
        <taxon>Microcoleus</taxon>
        <taxon>Microcoleus anatoxicus</taxon>
    </lineage>
</organism>
<dbReference type="Pfam" id="PF09084">
    <property type="entry name" value="NMT1"/>
    <property type="match status" value="1"/>
</dbReference>
<evidence type="ECO:0000256" key="2">
    <source>
        <dbReference type="SAM" id="SignalP"/>
    </source>
</evidence>
<feature type="chain" id="PRO_5047024660" evidence="2">
    <location>
        <begin position="32"/>
        <end position="373"/>
    </location>
</feature>
<feature type="region of interest" description="Disordered" evidence="1">
    <location>
        <begin position="352"/>
        <end position="373"/>
    </location>
</feature>
<dbReference type="PANTHER" id="PTHR31528:SF15">
    <property type="entry name" value="RIBOFLAVIN-BINDING PROTEIN RIBY"/>
    <property type="match status" value="1"/>
</dbReference>
<comment type="caution">
    <text evidence="4">The sequence shown here is derived from an EMBL/GenBank/DDBJ whole genome shotgun (WGS) entry which is preliminary data.</text>
</comment>
<keyword evidence="5" id="KW-1185">Reference proteome</keyword>
<protein>
    <submittedName>
        <fullName evidence="4">ABC transporter substrate-binding protein</fullName>
    </submittedName>
</protein>
<keyword evidence="2" id="KW-0732">Signal</keyword>
<dbReference type="RefSeq" id="WP_340519203.1">
    <property type="nucleotide sequence ID" value="NZ_JBBLXS010000069.1"/>
</dbReference>
<reference evidence="4 5" key="1">
    <citation type="journal article" date="2020" name="Harmful Algae">
        <title>Molecular and morphological characterization of a novel dihydroanatoxin-a producing Microcoleus species (cyanobacteria) from the Russian River, California, USA.</title>
        <authorList>
            <person name="Conklin K.Y."/>
            <person name="Stancheva R."/>
            <person name="Otten T.G."/>
            <person name="Fadness R."/>
            <person name="Boyer G.L."/>
            <person name="Read B."/>
            <person name="Zhang X."/>
            <person name="Sheath R.G."/>
        </authorList>
    </citation>
    <scope>NUCLEOTIDE SEQUENCE [LARGE SCALE GENOMIC DNA]</scope>
    <source>
        <strain evidence="4 5">PTRS2</strain>
    </source>
</reference>
<dbReference type="Gene3D" id="3.40.190.10">
    <property type="entry name" value="Periplasmic binding protein-like II"/>
    <property type="match status" value="2"/>
</dbReference>
<dbReference type="InterPro" id="IPR027939">
    <property type="entry name" value="NMT1/THI5"/>
</dbReference>
<feature type="domain" description="SsuA/THI5-like" evidence="3">
    <location>
        <begin position="66"/>
        <end position="279"/>
    </location>
</feature>
<sequence>MKNTWLGRSLSLVPIAALLILSSCQSQQPNAATTPASGGATATTAADTSQKRSIKVNPSWLLQGDNAPLTMAIDKGYFPAEGLDVKIERGYGSSDTITKVAAGQFEIGFGDIYSMMEFNAKNPNDPVVAVAVPYNRSAFSIVTLKSSNIADPKALASKKLGAPAGDAPRKLWPVFAQKVGVPADGVEWITMEPKLRETLLIKGDVDAVSGFATTIIPALEKAGKKPEDMNVFYYTDNGLDLYGNAIVVKKAFLEKNPEVVKGFLRAYFKGLQDTLKDPTAGLESVVKAGDSLMDKNAEKRRLQIALERLYITPEVEKVGLGGVDPVRLEATAKQVAEVLKITAPPVDKIVDESYLPPKEQRALPAAGDRKPLT</sequence>
<dbReference type="InterPro" id="IPR015168">
    <property type="entry name" value="SsuA/THI5"/>
</dbReference>
<dbReference type="SUPFAM" id="SSF53850">
    <property type="entry name" value="Periplasmic binding protein-like II"/>
    <property type="match status" value="1"/>
</dbReference>